<dbReference type="PROSITE" id="PS51318">
    <property type="entry name" value="TAT"/>
    <property type="match status" value="1"/>
</dbReference>
<dbReference type="GO" id="GO:0016829">
    <property type="term" value="F:lyase activity"/>
    <property type="evidence" value="ECO:0007669"/>
    <property type="project" value="UniProtKB-KW"/>
</dbReference>
<dbReference type="CDD" id="cd01083">
    <property type="entry name" value="GAG_Lyase"/>
    <property type="match status" value="1"/>
</dbReference>
<dbReference type="Gene3D" id="2.60.220.10">
    <property type="entry name" value="Polysaccharide lyase family 8-like, C-terminal"/>
    <property type="match status" value="1"/>
</dbReference>
<evidence type="ECO:0000256" key="3">
    <source>
        <dbReference type="ARBA" id="ARBA00023239"/>
    </source>
</evidence>
<feature type="domain" description="Polysaccharide lyase 8 N-terminal alpha-helical" evidence="7">
    <location>
        <begin position="52"/>
        <end position="377"/>
    </location>
</feature>
<evidence type="ECO:0000256" key="4">
    <source>
        <dbReference type="SAM" id="SignalP"/>
    </source>
</evidence>
<evidence type="ECO:0000259" key="6">
    <source>
        <dbReference type="Pfam" id="PF02884"/>
    </source>
</evidence>
<sequence length="805" mass="84343">MHKSTPPLGRRGFLAATALALTGITGALQLLPGATHAAANDDDTYDTLRYVWAEILTGGDIDPADDAFTGALAILSANATRLWDSLSADASRNSLWPNLELSAPANMTASYKQLATLATAYATPGTTAGDGSGRALYGNAELGSAIVGGLDFLHSQVYNADTAETGNWWEWEIGSPQALLNTAVLTYPLLSGPQLSGCLAAVDTFVPDPTLNRYGTARQPSTGANRVDLCQVVALRGVLGRSSERIATAAAALSDVFPYVTSGDGLYADGSFIQHTYIPYTGTYGMVLMRGLAAQFQLLNGTGWEITDPAAANIIGSVDSAFAPWVWNGLCMDAVRGRAVARPAETDFYDGNLITQAVLRTAQSTPTTSQATRFKSLAKGWITRGEDYAPFAETATLAGIALARHILDDTSVPAAEEPDGHIQFPSMDRAVHRRNGWAFALAMSSARVARYEGTNGENLHGWHTGDGMGYVYLANDLGHYTDGFWPTVDPYRMPGTTVDTLALADAAGTGTRPAATWVGGASLSGMYGCLGMDVRQYGSTLTAKKSWFCLDDSVVCLGTGITGGSGAEVVTVVENRNLHEGGDNLLTVDGTAQSRDAGWADTLTVSGWAHLEHVGGYLFPGGATVRAARTDRTGSWSDINSLSGTADPLTRRYVSLCLSHGTAPSSASYSYVLLPGFSKGRTRARAAKPTITVLANTASVQAVQDQASGVTAANFFSAGSIGGVTVSAPCSVITRRHGRRLVLGVSDPTHTASSVTVELDLTGTLAQADFSITVRQSSPTLVLTVDLSGTAGVTQEATFTSIRQA</sequence>
<evidence type="ECO:0000259" key="7">
    <source>
        <dbReference type="Pfam" id="PF08124"/>
    </source>
</evidence>
<keyword evidence="3 8" id="KW-0456">Lyase</keyword>
<dbReference type="Proteomes" id="UP001490330">
    <property type="component" value="Unassembled WGS sequence"/>
</dbReference>
<dbReference type="SUPFAM" id="SSF74650">
    <property type="entry name" value="Galactose mutarotase-like"/>
    <property type="match status" value="1"/>
</dbReference>
<feature type="domain" description="Polysaccharide lyase family 8 central" evidence="5">
    <location>
        <begin position="422"/>
        <end position="678"/>
    </location>
</feature>
<feature type="domain" description="Polysaccharide lyase family 8 C-terminal" evidence="6">
    <location>
        <begin position="692"/>
        <end position="756"/>
    </location>
</feature>
<comment type="similarity">
    <text evidence="1">Belongs to the polysaccharide lyase 8 family.</text>
</comment>
<protein>
    <submittedName>
        <fullName evidence="8">Polysaccharide lyase 8 family protein</fullName>
    </submittedName>
</protein>
<dbReference type="RefSeq" id="WP_350720762.1">
    <property type="nucleotide sequence ID" value="NZ_JBEPCO010000021.1"/>
</dbReference>
<keyword evidence="2 4" id="KW-0732">Signal</keyword>
<feature type="chain" id="PRO_5046160809" evidence="4">
    <location>
        <begin position="38"/>
        <end position="805"/>
    </location>
</feature>
<dbReference type="InterPro" id="IPR012970">
    <property type="entry name" value="Lyase_8_alpha_N"/>
</dbReference>
<dbReference type="Pfam" id="PF08124">
    <property type="entry name" value="Lyase_8_N"/>
    <property type="match status" value="1"/>
</dbReference>
<evidence type="ECO:0000256" key="1">
    <source>
        <dbReference type="ARBA" id="ARBA00006699"/>
    </source>
</evidence>
<comment type="caution">
    <text evidence="8">The sequence shown here is derived from an EMBL/GenBank/DDBJ whole genome shotgun (WGS) entry which is preliminary data.</text>
</comment>
<accession>A0ABV1VL73</accession>
<dbReference type="InterPro" id="IPR014718">
    <property type="entry name" value="GH-type_carb-bd"/>
</dbReference>
<gene>
    <name evidence="8" type="ORF">ABT322_24335</name>
</gene>
<dbReference type="Gene3D" id="2.70.98.10">
    <property type="match status" value="1"/>
</dbReference>
<dbReference type="Pfam" id="PF02884">
    <property type="entry name" value="Lyase_8_C"/>
    <property type="match status" value="1"/>
</dbReference>
<dbReference type="EMBL" id="JBEPCV010000025">
    <property type="protein sequence ID" value="MER6906809.1"/>
    <property type="molecule type" value="Genomic_DNA"/>
</dbReference>
<dbReference type="PANTHER" id="PTHR38481">
    <property type="entry name" value="HYALURONATE LYASE"/>
    <property type="match status" value="1"/>
</dbReference>
<dbReference type="PANTHER" id="PTHR38481:SF1">
    <property type="entry name" value="HYALURONATE LYASE"/>
    <property type="match status" value="1"/>
</dbReference>
<evidence type="ECO:0000313" key="8">
    <source>
        <dbReference type="EMBL" id="MER6906809.1"/>
    </source>
</evidence>
<organism evidence="8 9">
    <name type="scientific">Streptomyces flaveolus</name>
    <dbReference type="NCBI Taxonomy" id="67297"/>
    <lineage>
        <taxon>Bacteria</taxon>
        <taxon>Bacillati</taxon>
        <taxon>Actinomycetota</taxon>
        <taxon>Actinomycetes</taxon>
        <taxon>Kitasatosporales</taxon>
        <taxon>Streptomycetaceae</taxon>
        <taxon>Streptomyces</taxon>
    </lineage>
</organism>
<feature type="signal peptide" evidence="4">
    <location>
        <begin position="1"/>
        <end position="37"/>
    </location>
</feature>
<dbReference type="InterPro" id="IPR003159">
    <property type="entry name" value="Lyase_8_central_dom"/>
</dbReference>
<dbReference type="InterPro" id="IPR008929">
    <property type="entry name" value="Chondroitin_lyas"/>
</dbReference>
<reference evidence="8 9" key="1">
    <citation type="submission" date="2024-06" db="EMBL/GenBank/DDBJ databases">
        <title>The Natural Products Discovery Center: Release of the First 8490 Sequenced Strains for Exploring Actinobacteria Biosynthetic Diversity.</title>
        <authorList>
            <person name="Kalkreuter E."/>
            <person name="Kautsar S.A."/>
            <person name="Yang D."/>
            <person name="Bader C.D."/>
            <person name="Teijaro C.N."/>
            <person name="Fluegel L."/>
            <person name="Davis C.M."/>
            <person name="Simpson J.R."/>
            <person name="Lauterbach L."/>
            <person name="Steele A.D."/>
            <person name="Gui C."/>
            <person name="Meng S."/>
            <person name="Li G."/>
            <person name="Viehrig K."/>
            <person name="Ye F."/>
            <person name="Su P."/>
            <person name="Kiefer A.F."/>
            <person name="Nichols A."/>
            <person name="Cepeda A.J."/>
            <person name="Yan W."/>
            <person name="Fan B."/>
            <person name="Jiang Y."/>
            <person name="Adhikari A."/>
            <person name="Zheng C.-J."/>
            <person name="Schuster L."/>
            <person name="Cowan T.M."/>
            <person name="Smanski M.J."/>
            <person name="Chevrette M.G."/>
            <person name="De Carvalho L.P.S."/>
            <person name="Shen B."/>
        </authorList>
    </citation>
    <scope>NUCLEOTIDE SEQUENCE [LARGE SCALE GENOMIC DNA]</scope>
    <source>
        <strain evidence="8 9">NPDC000632</strain>
    </source>
</reference>
<evidence type="ECO:0000259" key="5">
    <source>
        <dbReference type="Pfam" id="PF02278"/>
    </source>
</evidence>
<dbReference type="InterPro" id="IPR011013">
    <property type="entry name" value="Gal_mutarotase_sf_dom"/>
</dbReference>
<dbReference type="InterPro" id="IPR006311">
    <property type="entry name" value="TAT_signal"/>
</dbReference>
<keyword evidence="9" id="KW-1185">Reference proteome</keyword>
<dbReference type="InterPro" id="IPR038970">
    <property type="entry name" value="Lyase_8"/>
</dbReference>
<evidence type="ECO:0000313" key="9">
    <source>
        <dbReference type="Proteomes" id="UP001490330"/>
    </source>
</evidence>
<dbReference type="Gene3D" id="1.50.10.100">
    <property type="entry name" value="Chondroitin AC/alginate lyase"/>
    <property type="match status" value="1"/>
</dbReference>
<dbReference type="Pfam" id="PF02278">
    <property type="entry name" value="Lyase_8"/>
    <property type="match status" value="1"/>
</dbReference>
<name>A0ABV1VL73_9ACTN</name>
<dbReference type="SUPFAM" id="SSF49863">
    <property type="entry name" value="Hyaluronate lyase-like, C-terminal domain"/>
    <property type="match status" value="1"/>
</dbReference>
<proteinExistence type="inferred from homology"/>
<dbReference type="InterPro" id="IPR004103">
    <property type="entry name" value="Lyase_8_C"/>
</dbReference>
<evidence type="ECO:0000256" key="2">
    <source>
        <dbReference type="ARBA" id="ARBA00022729"/>
    </source>
</evidence>
<dbReference type="InterPro" id="IPR011071">
    <property type="entry name" value="Lyase_8-like_C"/>
</dbReference>
<dbReference type="SUPFAM" id="SSF48230">
    <property type="entry name" value="Chondroitin AC/alginate lyase"/>
    <property type="match status" value="1"/>
</dbReference>